<dbReference type="Proteomes" id="UP001497453">
    <property type="component" value="Chromosome 3"/>
</dbReference>
<dbReference type="InterPro" id="IPR023393">
    <property type="entry name" value="START-like_dom_sf"/>
</dbReference>
<evidence type="ECO:0000259" key="1">
    <source>
        <dbReference type="Pfam" id="PF11274"/>
    </source>
</evidence>
<evidence type="ECO:0000313" key="3">
    <source>
        <dbReference type="Proteomes" id="UP001497453"/>
    </source>
</evidence>
<protein>
    <recommendedName>
        <fullName evidence="1">DUF3074 domain-containing protein</fullName>
    </recommendedName>
</protein>
<reference evidence="3" key="1">
    <citation type="submission" date="2024-04" db="EMBL/GenBank/DDBJ databases">
        <authorList>
            <person name="Shaw F."/>
            <person name="Minotto A."/>
        </authorList>
    </citation>
    <scope>NUCLEOTIDE SEQUENCE [LARGE SCALE GENOMIC DNA]</scope>
</reference>
<name>A0ABP1DER1_9APHY</name>
<keyword evidence="3" id="KW-1185">Reference proteome</keyword>
<gene>
    <name evidence="2" type="ORF">GFSPODELE1_LOCUS5295</name>
</gene>
<organism evidence="2 3">
    <name type="scientific">Somion occarium</name>
    <dbReference type="NCBI Taxonomy" id="3059160"/>
    <lineage>
        <taxon>Eukaryota</taxon>
        <taxon>Fungi</taxon>
        <taxon>Dikarya</taxon>
        <taxon>Basidiomycota</taxon>
        <taxon>Agaricomycotina</taxon>
        <taxon>Agaricomycetes</taxon>
        <taxon>Polyporales</taxon>
        <taxon>Cerrenaceae</taxon>
        <taxon>Somion</taxon>
    </lineage>
</organism>
<feature type="domain" description="DUF3074" evidence="1">
    <location>
        <begin position="63"/>
        <end position="225"/>
    </location>
</feature>
<dbReference type="Gene3D" id="3.30.530.20">
    <property type="match status" value="1"/>
</dbReference>
<proteinExistence type="predicted"/>
<sequence>MTNMFCLSITPAKLSDIPSEESILAAGRAVLESIRGWKEGKSYNHHTVKTFSRSKGPNDGAAWHCRVSEHTSDDATFDEFWDKLGNNKAENEKEFISEIKKVSLVKQISRTQSIWTLYYTFPPPVSPRVFTVLQTTHIEENPRRTGIIVSIPIDLSDDLELSKLEEHGVKGHYTSVERLMELESAKVEWRMATSSTPGGSIPQFITERTMAGKISEDVPHFLKWLKSHRRPTMLETPLPAPQAETYHNKDVTRDGFHEIVASGAVGSVSPSGFAMRS</sequence>
<dbReference type="InterPro" id="IPR024500">
    <property type="entry name" value="DUF3074"/>
</dbReference>
<dbReference type="PANTHER" id="PTHR40370">
    <property type="entry name" value="EXPRESSED PROTEIN"/>
    <property type="match status" value="1"/>
</dbReference>
<dbReference type="SUPFAM" id="SSF55961">
    <property type="entry name" value="Bet v1-like"/>
    <property type="match status" value="1"/>
</dbReference>
<accession>A0ABP1DER1</accession>
<dbReference type="EMBL" id="OZ037946">
    <property type="protein sequence ID" value="CAL1705144.1"/>
    <property type="molecule type" value="Genomic_DNA"/>
</dbReference>
<dbReference type="Pfam" id="PF11274">
    <property type="entry name" value="DUF3074"/>
    <property type="match status" value="1"/>
</dbReference>
<dbReference type="PANTHER" id="PTHR40370:SF1">
    <property type="entry name" value="DUF3074 DOMAIN-CONTAINING PROTEIN"/>
    <property type="match status" value="1"/>
</dbReference>
<evidence type="ECO:0000313" key="2">
    <source>
        <dbReference type="EMBL" id="CAL1705144.1"/>
    </source>
</evidence>